<dbReference type="Gene3D" id="1.10.530.10">
    <property type="match status" value="1"/>
</dbReference>
<feature type="region of interest" description="Disordered" evidence="1">
    <location>
        <begin position="379"/>
        <end position="403"/>
    </location>
</feature>
<dbReference type="PANTHER" id="PTHR34408:SF1">
    <property type="entry name" value="GLYCOSYL HYDROLASE FAMILY 19 DOMAIN-CONTAINING PROTEIN HI_1415"/>
    <property type="match status" value="1"/>
</dbReference>
<dbReference type="EMBL" id="LWSG01000018">
    <property type="protein sequence ID" value="OAS85785.1"/>
    <property type="molecule type" value="Genomic_DNA"/>
</dbReference>
<proteinExistence type="predicted"/>
<accession>A0A179SVY8</accession>
<dbReference type="Proteomes" id="UP000078534">
    <property type="component" value="Unassembled WGS sequence"/>
</dbReference>
<feature type="domain" description="SH3b" evidence="3">
    <location>
        <begin position="403"/>
        <end position="465"/>
    </location>
</feature>
<dbReference type="AlphaFoldDB" id="A0A179SVY8"/>
<dbReference type="InterPro" id="IPR052354">
    <property type="entry name" value="Cell_Wall_Dynamics_Protein"/>
</dbReference>
<feature type="chain" id="PRO_5008106383" description="SH3b domain-containing protein" evidence="2">
    <location>
        <begin position="26"/>
        <end position="794"/>
    </location>
</feature>
<evidence type="ECO:0000256" key="1">
    <source>
        <dbReference type="SAM" id="MobiDB-lite"/>
    </source>
</evidence>
<feature type="signal peptide" evidence="2">
    <location>
        <begin position="1"/>
        <end position="25"/>
    </location>
</feature>
<keyword evidence="5" id="KW-1185">Reference proteome</keyword>
<dbReference type="GO" id="GO:0004040">
    <property type="term" value="F:amidase activity"/>
    <property type="evidence" value="ECO:0007669"/>
    <property type="project" value="InterPro"/>
</dbReference>
<dbReference type="SMART" id="SM00287">
    <property type="entry name" value="SH3b"/>
    <property type="match status" value="7"/>
</dbReference>
<dbReference type="InterPro" id="IPR003646">
    <property type="entry name" value="SH3-like_bac-type"/>
</dbReference>
<protein>
    <recommendedName>
        <fullName evidence="3">SH3b domain-containing protein</fullName>
    </recommendedName>
</protein>
<dbReference type="Pfam" id="PF08239">
    <property type="entry name" value="SH3_3"/>
    <property type="match status" value="3"/>
</dbReference>
<reference evidence="5" key="1">
    <citation type="submission" date="2016-04" db="EMBL/GenBank/DDBJ databases">
        <authorList>
            <person name="Lyu Z."/>
            <person name="Lyu W."/>
        </authorList>
    </citation>
    <scope>NUCLEOTIDE SEQUENCE [LARGE SCALE GENOMIC DNA]</scope>
    <source>
        <strain evidence="5">C44</strain>
    </source>
</reference>
<dbReference type="PROSITE" id="PS51781">
    <property type="entry name" value="SH3B"/>
    <property type="match status" value="3"/>
</dbReference>
<dbReference type="Pfam" id="PF01832">
    <property type="entry name" value="Glucosaminidase"/>
    <property type="match status" value="1"/>
</dbReference>
<feature type="domain" description="SH3b" evidence="3">
    <location>
        <begin position="34"/>
        <end position="96"/>
    </location>
</feature>
<gene>
    <name evidence="4" type="ORF">A6K24_23320</name>
</gene>
<evidence type="ECO:0000313" key="4">
    <source>
        <dbReference type="EMBL" id="OAS85785.1"/>
    </source>
</evidence>
<evidence type="ECO:0000256" key="2">
    <source>
        <dbReference type="SAM" id="SignalP"/>
    </source>
</evidence>
<sequence>MKKARNLAVASTLLLSGLSANHVFAMDYQTSEVEVSAYVTQDTLTVRKSPGMLEEKIGILADGTKFDVIQVEGNWSLVESVDLKGWVANKELQASDLLKKYSPKQQVAAVTINGVMYGVTTSSNTIIKNGFMPHNKVLDTLNANLPLTVLEVKNGYYRVIAPHIRGWMPVSDVKLRTSAVPYTEHQAVADKNGVIVRNGYMPHNHQVGTLNLNVHVRIIDLKNGFYRVVGENTRGWVHKSDLQLMPTGVYYGVTTNSNTAVKNGYSDSNKTISTLDQNEPLTVLETKNGYHRVIAPYTRGWIKTTSVNIQNEAVPYDKQTGASIAGNVSVLNGYMPHNHKVGTLQDNQAVEIIDIKNGYYRVVANNTRGWVSYRSIEITNGSTPPPTEEPNESENPVSEDPVSKDGIITASTLNIRSGPSTSYGSVGSLSFNSDVKIIDEKDGWYKIQSGNITGWSAGSYIEIIPLKADTYQYINLRKPSNVTAEQINSYIANFEKANNKKSVFSGKGQTFINVARKYGVNELFFAAFAIHESAYGTSIIAKSKNNLFGLGAYDSAPYDSAYYFNSVEDNINYEAAYIRHKYLSPGYFQFNGAYLGDKTGGLNVKYASDTAWGSKIASHMQKILAYNPNDYENVTAFEVGTPTYSLPDHTDSFPNGVFAKANSDLTLYLSKNGGKSEIKIPMGELFAVTAKTNDYWIQLRYNGNTYWTTFNFSTYKDYISINNLIRIQVDETLNVRQSPTTSSDKISTLNNYTHVEGIVDENKNIVTSGSWYQVRTPDGKIGWVSNTYAKRVYP</sequence>
<keyword evidence="2" id="KW-0732">Signal</keyword>
<feature type="domain" description="SH3b" evidence="3">
    <location>
        <begin position="720"/>
        <end position="794"/>
    </location>
</feature>
<evidence type="ECO:0000313" key="5">
    <source>
        <dbReference type="Proteomes" id="UP000078534"/>
    </source>
</evidence>
<dbReference type="SMART" id="SM00047">
    <property type="entry name" value="LYZ2"/>
    <property type="match status" value="1"/>
</dbReference>
<dbReference type="RefSeq" id="WP_066333142.1">
    <property type="nucleotide sequence ID" value="NZ_LWSG01000018.1"/>
</dbReference>
<evidence type="ECO:0000259" key="3">
    <source>
        <dbReference type="PROSITE" id="PS51781"/>
    </source>
</evidence>
<dbReference type="Gene3D" id="2.30.30.40">
    <property type="entry name" value="SH3 Domains"/>
    <property type="match status" value="5"/>
</dbReference>
<dbReference type="PANTHER" id="PTHR34408">
    <property type="entry name" value="FAMILY PROTEIN, PUTATIVE-RELATED"/>
    <property type="match status" value="1"/>
</dbReference>
<name>A0A179SVY8_9BACI</name>
<dbReference type="STRING" id="152268.A6K24_23320"/>
<comment type="caution">
    <text evidence="4">The sequence shown here is derived from an EMBL/GenBank/DDBJ whole genome shotgun (WGS) entry which is preliminary data.</text>
</comment>
<dbReference type="InterPro" id="IPR002901">
    <property type="entry name" value="MGlyc_endo_b_GlcNAc-like_dom"/>
</dbReference>
<organism evidence="4 5">
    <name type="scientific">Metabacillus litoralis</name>
    <dbReference type="NCBI Taxonomy" id="152268"/>
    <lineage>
        <taxon>Bacteria</taxon>
        <taxon>Bacillati</taxon>
        <taxon>Bacillota</taxon>
        <taxon>Bacilli</taxon>
        <taxon>Bacillales</taxon>
        <taxon>Bacillaceae</taxon>
        <taxon>Metabacillus</taxon>
    </lineage>
</organism>
<dbReference type="OrthoDB" id="9816557at2"/>